<dbReference type="Pfam" id="PF08263">
    <property type="entry name" value="LRRNT_2"/>
    <property type="match status" value="1"/>
</dbReference>
<gene>
    <name evidence="12" type="ORF">DH2020_036140</name>
</gene>
<keyword evidence="8 10" id="KW-0472">Membrane</keyword>
<organism evidence="12 13">
    <name type="scientific">Rehmannia glutinosa</name>
    <name type="common">Chinese foxglove</name>
    <dbReference type="NCBI Taxonomy" id="99300"/>
    <lineage>
        <taxon>Eukaryota</taxon>
        <taxon>Viridiplantae</taxon>
        <taxon>Streptophyta</taxon>
        <taxon>Embryophyta</taxon>
        <taxon>Tracheophyta</taxon>
        <taxon>Spermatophyta</taxon>
        <taxon>Magnoliopsida</taxon>
        <taxon>eudicotyledons</taxon>
        <taxon>Gunneridae</taxon>
        <taxon>Pentapetalae</taxon>
        <taxon>asterids</taxon>
        <taxon>lamiids</taxon>
        <taxon>Lamiales</taxon>
        <taxon>Orobanchaceae</taxon>
        <taxon>Rehmannieae</taxon>
        <taxon>Rehmannia</taxon>
    </lineage>
</organism>
<dbReference type="Pfam" id="PF00069">
    <property type="entry name" value="Pkinase"/>
    <property type="match status" value="1"/>
</dbReference>
<dbReference type="InterPro" id="IPR011009">
    <property type="entry name" value="Kinase-like_dom_sf"/>
</dbReference>
<keyword evidence="9" id="KW-0325">Glycoprotein</keyword>
<dbReference type="PANTHER" id="PTHR48056:SF81">
    <property type="entry name" value="RECEPTOR PROTEIN-TYROSINE KINASE CEPR1"/>
    <property type="match status" value="1"/>
</dbReference>
<evidence type="ECO:0000256" key="10">
    <source>
        <dbReference type="SAM" id="Phobius"/>
    </source>
</evidence>
<dbReference type="InterPro" id="IPR013210">
    <property type="entry name" value="LRR_N_plant-typ"/>
</dbReference>
<evidence type="ECO:0000256" key="7">
    <source>
        <dbReference type="ARBA" id="ARBA00022989"/>
    </source>
</evidence>
<protein>
    <recommendedName>
        <fullName evidence="11">Protein kinase domain-containing protein</fullName>
    </recommendedName>
</protein>
<keyword evidence="5" id="KW-0547">Nucleotide-binding</keyword>
<evidence type="ECO:0000256" key="1">
    <source>
        <dbReference type="ARBA" id="ARBA00004370"/>
    </source>
</evidence>
<dbReference type="EMBL" id="JABTTQ020001597">
    <property type="protein sequence ID" value="KAK6130124.1"/>
    <property type="molecule type" value="Genomic_DNA"/>
</dbReference>
<evidence type="ECO:0000256" key="4">
    <source>
        <dbReference type="ARBA" id="ARBA00022737"/>
    </source>
</evidence>
<sequence>MIVIVSPITEKEILLQFKGNISSDPFDSLRSWDPSKNPCQDYSGVFCNPDGNVVKIVLWNTSLGGVLSPGLSGLKSLRIITLFGNKFTGNIPFEYGEIDTLWKINVSSNGLSGLIPEFLGDLPNIRFLDLSRNGFSGEIPWALFKNCYKTKYVSFAHNNLSGPIPVPVGNCLNLEGIDLSFNVLNGILPLEVCNSPKMMYISVRSNMLSGSVQNQVSECGSLNLLDLGSNTFSGPAPFEVLGLANLSYFNISWNSFEGQIPEIGACSGGFEVFDVSGNALYGEIPSSIAKCNGLKYLDLGYNRLSGSIPVGLSGLKDLLVIRLANNSIDGMIPAEFGSIEWLEVLDLHNLRLGGEIPNEITQCQFLLELDISGNSLEGEIPKNLDNMTYLKTRVLGGASTLASRKPKLSASAIVAIVAAALIVTGVLVITVVNMKARGKRREDETMVIESTPLPSTESNVIIGKLVLFSKTLPSSTGSGNPELNWPRRFRIAVGTARALAYLHHDCKPPVLHLNIKSTNILLDETYTPKLSDFGLGKFLPLLDSYGRKRSKAGANEVVILCDYVRGLIERGSASDCFDRSLRGFVENELIQVMKLGLICTSEMASRRPSMAEVVQVLESVRNGSEL</sequence>
<dbReference type="SMART" id="SM00219">
    <property type="entry name" value="TyrKc"/>
    <property type="match status" value="1"/>
</dbReference>
<keyword evidence="2" id="KW-0433">Leucine-rich repeat</keyword>
<feature type="transmembrane region" description="Helical" evidence="10">
    <location>
        <begin position="408"/>
        <end position="432"/>
    </location>
</feature>
<evidence type="ECO:0000313" key="13">
    <source>
        <dbReference type="Proteomes" id="UP001318860"/>
    </source>
</evidence>
<dbReference type="Gene3D" id="1.10.510.10">
    <property type="entry name" value="Transferase(Phosphotransferase) domain 1"/>
    <property type="match status" value="2"/>
</dbReference>
<comment type="subcellular location">
    <subcellularLocation>
        <location evidence="1">Membrane</location>
    </subcellularLocation>
</comment>
<dbReference type="SUPFAM" id="SSF56112">
    <property type="entry name" value="Protein kinase-like (PK-like)"/>
    <property type="match status" value="1"/>
</dbReference>
<keyword evidence="13" id="KW-1185">Reference proteome</keyword>
<dbReference type="Pfam" id="PF00560">
    <property type="entry name" value="LRR_1"/>
    <property type="match status" value="5"/>
</dbReference>
<dbReference type="InterPro" id="IPR001611">
    <property type="entry name" value="Leu-rich_rpt"/>
</dbReference>
<reference evidence="12 13" key="1">
    <citation type="journal article" date="2021" name="Comput. Struct. Biotechnol. J.">
        <title>De novo genome assembly of the potent medicinal plant Rehmannia glutinosa using nanopore technology.</title>
        <authorList>
            <person name="Ma L."/>
            <person name="Dong C."/>
            <person name="Song C."/>
            <person name="Wang X."/>
            <person name="Zheng X."/>
            <person name="Niu Y."/>
            <person name="Chen S."/>
            <person name="Feng W."/>
        </authorList>
    </citation>
    <scope>NUCLEOTIDE SEQUENCE [LARGE SCALE GENOMIC DNA]</scope>
    <source>
        <strain evidence="12">DH-2019</strain>
    </source>
</reference>
<evidence type="ECO:0000259" key="11">
    <source>
        <dbReference type="PROSITE" id="PS50011"/>
    </source>
</evidence>
<comment type="caution">
    <text evidence="12">The sequence shown here is derived from an EMBL/GenBank/DDBJ whole genome shotgun (WGS) entry which is preliminary data.</text>
</comment>
<dbReference type="PROSITE" id="PS50011">
    <property type="entry name" value="PROTEIN_KINASE_DOM"/>
    <property type="match status" value="1"/>
</dbReference>
<dbReference type="Gene3D" id="3.80.10.10">
    <property type="entry name" value="Ribonuclease Inhibitor"/>
    <property type="match status" value="3"/>
</dbReference>
<dbReference type="InterPro" id="IPR020635">
    <property type="entry name" value="Tyr_kinase_cat_dom"/>
</dbReference>
<feature type="domain" description="Protein kinase" evidence="11">
    <location>
        <begin position="366"/>
        <end position="626"/>
    </location>
</feature>
<evidence type="ECO:0000256" key="5">
    <source>
        <dbReference type="ARBA" id="ARBA00022741"/>
    </source>
</evidence>
<evidence type="ECO:0000256" key="2">
    <source>
        <dbReference type="ARBA" id="ARBA00022614"/>
    </source>
</evidence>
<keyword evidence="3 10" id="KW-0812">Transmembrane</keyword>
<evidence type="ECO:0000256" key="3">
    <source>
        <dbReference type="ARBA" id="ARBA00022692"/>
    </source>
</evidence>
<accession>A0ABR0V7N7</accession>
<dbReference type="PANTHER" id="PTHR48056">
    <property type="entry name" value="LRR RECEPTOR-LIKE SERINE/THREONINE-PROTEIN KINASE-RELATED"/>
    <property type="match status" value="1"/>
</dbReference>
<keyword evidence="4" id="KW-0677">Repeat</keyword>
<dbReference type="InterPro" id="IPR050647">
    <property type="entry name" value="Plant_LRR-RLKs"/>
</dbReference>
<evidence type="ECO:0000313" key="12">
    <source>
        <dbReference type="EMBL" id="KAK6130124.1"/>
    </source>
</evidence>
<proteinExistence type="predicted"/>
<evidence type="ECO:0000256" key="8">
    <source>
        <dbReference type="ARBA" id="ARBA00023136"/>
    </source>
</evidence>
<evidence type="ECO:0000256" key="9">
    <source>
        <dbReference type="ARBA" id="ARBA00023180"/>
    </source>
</evidence>
<dbReference type="InterPro" id="IPR032675">
    <property type="entry name" value="LRR_dom_sf"/>
</dbReference>
<name>A0ABR0V7N7_REHGL</name>
<dbReference type="InterPro" id="IPR000719">
    <property type="entry name" value="Prot_kinase_dom"/>
</dbReference>
<evidence type="ECO:0000256" key="6">
    <source>
        <dbReference type="ARBA" id="ARBA00022840"/>
    </source>
</evidence>
<keyword evidence="6" id="KW-0067">ATP-binding</keyword>
<keyword evidence="7 10" id="KW-1133">Transmembrane helix</keyword>
<dbReference type="SUPFAM" id="SSF52058">
    <property type="entry name" value="L domain-like"/>
    <property type="match status" value="1"/>
</dbReference>
<dbReference type="Proteomes" id="UP001318860">
    <property type="component" value="Unassembled WGS sequence"/>
</dbReference>